<comment type="similarity">
    <text evidence="6 19">Belongs to the class-IV pyridoxal-phosphate-dependent aminotransferase family.</text>
</comment>
<dbReference type="GO" id="GO:0008652">
    <property type="term" value="P:amino acid biosynthetic process"/>
    <property type="evidence" value="ECO:0007669"/>
    <property type="project" value="UniProtKB-ARBA"/>
</dbReference>
<protein>
    <recommendedName>
        <fullName evidence="17">Aminodeoxychorismate lyase</fullName>
        <ecNumber evidence="7">2.6.1.42</ecNumber>
        <ecNumber evidence="11">4.1.3.38</ecNumber>
    </recommendedName>
    <alternativeName>
        <fullName evidence="18">4-amino-4-deoxychorismate lyase</fullName>
    </alternativeName>
</protein>
<comment type="caution">
    <text evidence="21">The sequence shown here is derived from an EMBL/GenBank/DDBJ whole genome shotgun (WGS) entry which is preliminary data.</text>
</comment>
<evidence type="ECO:0000256" key="3">
    <source>
        <dbReference type="ARBA" id="ARBA00004824"/>
    </source>
</evidence>
<dbReference type="FunFam" id="3.20.10.10:FF:000002">
    <property type="entry name" value="D-alanine aminotransferase"/>
    <property type="match status" value="1"/>
</dbReference>
<evidence type="ECO:0000256" key="12">
    <source>
        <dbReference type="ARBA" id="ARBA00048212"/>
    </source>
</evidence>
<proteinExistence type="inferred from homology"/>
<comment type="catalytic activity">
    <reaction evidence="15">
        <text>4-amino-4-deoxychorismate = 4-aminobenzoate + pyruvate + H(+)</text>
        <dbReference type="Rhea" id="RHEA:16201"/>
        <dbReference type="ChEBI" id="CHEBI:15361"/>
        <dbReference type="ChEBI" id="CHEBI:15378"/>
        <dbReference type="ChEBI" id="CHEBI:17836"/>
        <dbReference type="ChEBI" id="CHEBI:58406"/>
        <dbReference type="EC" id="4.1.3.38"/>
    </reaction>
</comment>
<comment type="function">
    <text evidence="16">Involved in the biosynthesis of p-aminobenzoate (PABA), a precursor of tetrahydrofolate. Converts 4-amino-4-deoxychorismate into 4-aminobenzoate (PABA) and pyruvate.</text>
</comment>
<dbReference type="SUPFAM" id="SSF56752">
    <property type="entry name" value="D-aminoacid aminotransferase-like PLP-dependent enzymes"/>
    <property type="match status" value="1"/>
</dbReference>
<evidence type="ECO:0000313" key="21">
    <source>
        <dbReference type="EMBL" id="KTD21737.1"/>
    </source>
</evidence>
<dbReference type="Gene3D" id="3.20.10.10">
    <property type="entry name" value="D-amino Acid Aminotransferase, subunit A, domain 2"/>
    <property type="match status" value="1"/>
</dbReference>
<evidence type="ECO:0000256" key="13">
    <source>
        <dbReference type="ARBA" id="ARBA00048798"/>
    </source>
</evidence>
<comment type="pathway">
    <text evidence="5">Amino-acid biosynthesis; L-leucine biosynthesis; L-leucine from 3-methyl-2-oxobutanoate: step 4/4.</text>
</comment>
<dbReference type="EC" id="2.6.1.42" evidence="7"/>
<evidence type="ECO:0000256" key="7">
    <source>
        <dbReference type="ARBA" id="ARBA00013053"/>
    </source>
</evidence>
<evidence type="ECO:0000256" key="9">
    <source>
        <dbReference type="ARBA" id="ARBA00022909"/>
    </source>
</evidence>
<name>A0A0W0VPN7_9GAMM</name>
<dbReference type="AlphaFoldDB" id="A0A0W0VPN7"/>
<dbReference type="InterPro" id="IPR018300">
    <property type="entry name" value="Aminotrans_IV_CS"/>
</dbReference>
<comment type="pathway">
    <text evidence="3">Amino-acid biosynthesis; L-isoleucine biosynthesis; L-isoleucine from 2-oxobutanoate: step 4/4.</text>
</comment>
<evidence type="ECO:0000256" key="11">
    <source>
        <dbReference type="ARBA" id="ARBA00035676"/>
    </source>
</evidence>
<dbReference type="PROSITE" id="PS00770">
    <property type="entry name" value="AA_TRANSFER_CLASS_4"/>
    <property type="match status" value="1"/>
</dbReference>
<dbReference type="GO" id="GO:0008696">
    <property type="term" value="F:4-amino-4-deoxychorismate lyase activity"/>
    <property type="evidence" value="ECO:0007669"/>
    <property type="project" value="UniProtKB-EC"/>
</dbReference>
<evidence type="ECO:0000256" key="10">
    <source>
        <dbReference type="ARBA" id="ARBA00035633"/>
    </source>
</evidence>
<comment type="function">
    <text evidence="2">Acts on leucine, isoleucine and valine.</text>
</comment>
<dbReference type="InterPro" id="IPR050571">
    <property type="entry name" value="Class-IV_PLP-Dep_Aminotrnsfr"/>
</dbReference>
<comment type="pathway">
    <text evidence="10">Cofactor biosynthesis; tetrahydrofolate biosynthesis; 4-aminobenzoate from chorismate: step 2/2.</text>
</comment>
<evidence type="ECO:0000256" key="17">
    <source>
        <dbReference type="ARBA" id="ARBA00069174"/>
    </source>
</evidence>
<evidence type="ECO:0000256" key="5">
    <source>
        <dbReference type="ARBA" id="ARBA00005072"/>
    </source>
</evidence>
<dbReference type="InterPro" id="IPR043131">
    <property type="entry name" value="BCAT-like_N"/>
</dbReference>
<evidence type="ECO:0000256" key="19">
    <source>
        <dbReference type="RuleBase" id="RU004106"/>
    </source>
</evidence>
<evidence type="ECO:0000256" key="18">
    <source>
        <dbReference type="ARBA" id="ARBA00080135"/>
    </source>
</evidence>
<gene>
    <name evidence="21" type="primary">ala</name>
    <name evidence="21" type="ORF">Llon_0902</name>
</gene>
<evidence type="ECO:0000256" key="20">
    <source>
        <dbReference type="RuleBase" id="RU004516"/>
    </source>
</evidence>
<comment type="catalytic activity">
    <reaction evidence="13">
        <text>L-isoleucine + 2-oxoglutarate = (S)-3-methyl-2-oxopentanoate + L-glutamate</text>
        <dbReference type="Rhea" id="RHEA:24801"/>
        <dbReference type="ChEBI" id="CHEBI:16810"/>
        <dbReference type="ChEBI" id="CHEBI:29985"/>
        <dbReference type="ChEBI" id="CHEBI:35146"/>
        <dbReference type="ChEBI" id="CHEBI:58045"/>
        <dbReference type="EC" id="2.6.1.42"/>
    </reaction>
</comment>
<keyword evidence="9" id="KW-0289">Folate biosynthesis</keyword>
<accession>A0A0W0VPN7</accession>
<evidence type="ECO:0000256" key="14">
    <source>
        <dbReference type="ARBA" id="ARBA00049229"/>
    </source>
</evidence>
<comment type="pathway">
    <text evidence="4">Amino-acid biosynthesis; L-valine biosynthesis; L-valine from pyruvate: step 4/4.</text>
</comment>
<comment type="catalytic activity">
    <reaction evidence="14">
        <text>L-leucine + 2-oxoglutarate = 4-methyl-2-oxopentanoate + L-glutamate</text>
        <dbReference type="Rhea" id="RHEA:18321"/>
        <dbReference type="ChEBI" id="CHEBI:16810"/>
        <dbReference type="ChEBI" id="CHEBI:17865"/>
        <dbReference type="ChEBI" id="CHEBI:29985"/>
        <dbReference type="ChEBI" id="CHEBI:57427"/>
        <dbReference type="EC" id="2.6.1.42"/>
    </reaction>
</comment>
<dbReference type="InterPro" id="IPR036038">
    <property type="entry name" value="Aminotransferase-like"/>
</dbReference>
<dbReference type="PATRIC" id="fig|45068.5.peg.969"/>
<dbReference type="Pfam" id="PF01063">
    <property type="entry name" value="Aminotran_4"/>
    <property type="match status" value="1"/>
</dbReference>
<dbReference type="EMBL" id="LNYK01000014">
    <property type="protein sequence ID" value="KTD21737.1"/>
    <property type="molecule type" value="Genomic_DNA"/>
</dbReference>
<dbReference type="PANTHER" id="PTHR42743:SF11">
    <property type="entry name" value="AMINODEOXYCHORISMATE LYASE"/>
    <property type="match status" value="1"/>
</dbReference>
<dbReference type="Gene3D" id="3.30.470.10">
    <property type="match status" value="1"/>
</dbReference>
<keyword evidence="21" id="KW-0808">Transferase</keyword>
<dbReference type="InterPro" id="IPR001544">
    <property type="entry name" value="Aminotrans_IV"/>
</dbReference>
<keyword evidence="8 20" id="KW-0663">Pyridoxal phosphate</keyword>
<evidence type="ECO:0000256" key="8">
    <source>
        <dbReference type="ARBA" id="ARBA00022898"/>
    </source>
</evidence>
<evidence type="ECO:0000256" key="16">
    <source>
        <dbReference type="ARBA" id="ARBA00054027"/>
    </source>
</evidence>
<evidence type="ECO:0000256" key="2">
    <source>
        <dbReference type="ARBA" id="ARBA00003109"/>
    </source>
</evidence>
<evidence type="ECO:0000256" key="4">
    <source>
        <dbReference type="ARBA" id="ARBA00004931"/>
    </source>
</evidence>
<dbReference type="GO" id="GO:0004084">
    <property type="term" value="F:branched-chain-amino-acid transaminase activity"/>
    <property type="evidence" value="ECO:0007669"/>
    <property type="project" value="UniProtKB-EC"/>
</dbReference>
<evidence type="ECO:0000313" key="22">
    <source>
        <dbReference type="Proteomes" id="UP000054997"/>
    </source>
</evidence>
<evidence type="ECO:0000256" key="1">
    <source>
        <dbReference type="ARBA" id="ARBA00001933"/>
    </source>
</evidence>
<dbReference type="PANTHER" id="PTHR42743">
    <property type="entry name" value="AMINO-ACID AMINOTRANSFERASE"/>
    <property type="match status" value="1"/>
</dbReference>
<comment type="catalytic activity">
    <reaction evidence="12">
        <text>L-valine + 2-oxoglutarate = 3-methyl-2-oxobutanoate + L-glutamate</text>
        <dbReference type="Rhea" id="RHEA:24813"/>
        <dbReference type="ChEBI" id="CHEBI:11851"/>
        <dbReference type="ChEBI" id="CHEBI:16810"/>
        <dbReference type="ChEBI" id="CHEBI:29985"/>
        <dbReference type="ChEBI" id="CHEBI:57762"/>
        <dbReference type="EC" id="2.6.1.42"/>
    </reaction>
</comment>
<dbReference type="EC" id="4.1.3.38" evidence="11"/>
<comment type="cofactor">
    <cofactor evidence="1 20">
        <name>pyridoxal 5'-phosphate</name>
        <dbReference type="ChEBI" id="CHEBI:597326"/>
    </cofactor>
</comment>
<evidence type="ECO:0000256" key="6">
    <source>
        <dbReference type="ARBA" id="ARBA00009320"/>
    </source>
</evidence>
<keyword evidence="21" id="KW-0032">Aminotransferase</keyword>
<dbReference type="STRING" id="45068.Llon_0902"/>
<dbReference type="InterPro" id="IPR043132">
    <property type="entry name" value="BCAT-like_C"/>
</dbReference>
<keyword evidence="22" id="KW-1185">Reference proteome</keyword>
<organism evidence="21 22">
    <name type="scientific">Legionella londiniensis</name>
    <dbReference type="NCBI Taxonomy" id="45068"/>
    <lineage>
        <taxon>Bacteria</taxon>
        <taxon>Pseudomonadati</taxon>
        <taxon>Pseudomonadota</taxon>
        <taxon>Gammaproteobacteria</taxon>
        <taxon>Legionellales</taxon>
        <taxon>Legionellaceae</taxon>
        <taxon>Legionella</taxon>
    </lineage>
</organism>
<dbReference type="Proteomes" id="UP000054997">
    <property type="component" value="Unassembled WGS sequence"/>
</dbReference>
<sequence>MVWFLIILNMTGIVFINQEFFDAADAKISVFDRGFLFADSIYEVIPVYDGRICFMERHLKRLLGNLKKALIPVPQIDFKSVFQELIHLNGGGNLQLYLQVTRGNEGLRKHNIPQGLTPSVIAFTQHSPYPTLKDKERGLRIKLVKDTRGLLCDIKTTALFANILLNHDAVASGADTAILVRNGFITEGSSSNVFIVTQQDKIITPPLDHLCLPGITREVILELLASLRLPFSEEKIKKDALLQAKEVWITSTTKEIFPVSHINKIPLNQGNRGSLWRLINDKYLELLQ</sequence>
<evidence type="ECO:0000256" key="15">
    <source>
        <dbReference type="ARBA" id="ARBA00049529"/>
    </source>
</evidence>
<reference evidence="21 22" key="1">
    <citation type="submission" date="2015-11" db="EMBL/GenBank/DDBJ databases">
        <title>Genomic analysis of 38 Legionella species identifies large and diverse effector repertoires.</title>
        <authorList>
            <person name="Burstein D."/>
            <person name="Amaro F."/>
            <person name="Zusman T."/>
            <person name="Lifshitz Z."/>
            <person name="Cohen O."/>
            <person name="Gilbert J.A."/>
            <person name="Pupko T."/>
            <person name="Shuman H.A."/>
            <person name="Segal G."/>
        </authorList>
    </citation>
    <scope>NUCLEOTIDE SEQUENCE [LARGE SCALE GENOMIC DNA]</scope>
    <source>
        <strain evidence="21 22">ATCC 49505</strain>
    </source>
</reference>
<dbReference type="GO" id="GO:0046656">
    <property type="term" value="P:folic acid biosynthetic process"/>
    <property type="evidence" value="ECO:0007669"/>
    <property type="project" value="UniProtKB-KW"/>
</dbReference>